<evidence type="ECO:0000313" key="4">
    <source>
        <dbReference type="Proteomes" id="UP000696573"/>
    </source>
</evidence>
<reference evidence="3" key="1">
    <citation type="submission" date="2021-10" db="EMBL/GenBank/DDBJ databases">
        <authorList>
            <person name="Piombo E."/>
        </authorList>
    </citation>
    <scope>NUCLEOTIDE SEQUENCE</scope>
</reference>
<feature type="region of interest" description="Disordered" evidence="2">
    <location>
        <begin position="1"/>
        <end position="42"/>
    </location>
</feature>
<feature type="compositionally biased region" description="Basic and acidic residues" evidence="2">
    <location>
        <begin position="1"/>
        <end position="14"/>
    </location>
</feature>
<proteinExistence type="predicted"/>
<keyword evidence="1" id="KW-0539">Nucleus</keyword>
<accession>A0A9N9V6P9</accession>
<dbReference type="AlphaFoldDB" id="A0A9N9V6P9"/>
<sequence>MRRSNADGQKREGRMTPGRGEAEPQNVQGKDVKCDEKQPRCGQCERRDGNFHLKDSIFKQHVFSPVEVSHAAAAQSPNVELNIQPDDPVFDLPTSLEQRSNITASDELPPFQPHNTSNTPCPHTLPPPSALPGSLFSTVPIAGLRHSGDLLFEHQYGNISSTSPSEAPLSEQGPWQQHVANTFPSPRTITYDDSQEPTVESLKDTQQELFLLRHYSECIAPW</sequence>
<protein>
    <submittedName>
        <fullName evidence="3">Uncharacterized protein</fullName>
    </submittedName>
</protein>
<organism evidence="3 4">
    <name type="scientific">Clonostachys rhizophaga</name>
    <dbReference type="NCBI Taxonomy" id="160324"/>
    <lineage>
        <taxon>Eukaryota</taxon>
        <taxon>Fungi</taxon>
        <taxon>Dikarya</taxon>
        <taxon>Ascomycota</taxon>
        <taxon>Pezizomycotina</taxon>
        <taxon>Sordariomycetes</taxon>
        <taxon>Hypocreomycetidae</taxon>
        <taxon>Hypocreales</taxon>
        <taxon>Bionectriaceae</taxon>
        <taxon>Clonostachys</taxon>
    </lineage>
</organism>
<dbReference type="GO" id="GO:0008270">
    <property type="term" value="F:zinc ion binding"/>
    <property type="evidence" value="ECO:0007669"/>
    <property type="project" value="InterPro"/>
</dbReference>
<dbReference type="CDD" id="cd00067">
    <property type="entry name" value="GAL4"/>
    <property type="match status" value="1"/>
</dbReference>
<keyword evidence="4" id="KW-1185">Reference proteome</keyword>
<comment type="caution">
    <text evidence="3">The sequence shown here is derived from an EMBL/GenBank/DDBJ whole genome shotgun (WGS) entry which is preliminary data.</text>
</comment>
<feature type="region of interest" description="Disordered" evidence="2">
    <location>
        <begin position="159"/>
        <end position="181"/>
    </location>
</feature>
<evidence type="ECO:0000256" key="1">
    <source>
        <dbReference type="ARBA" id="ARBA00023242"/>
    </source>
</evidence>
<dbReference type="Proteomes" id="UP000696573">
    <property type="component" value="Unassembled WGS sequence"/>
</dbReference>
<evidence type="ECO:0000313" key="3">
    <source>
        <dbReference type="EMBL" id="CAH0018722.1"/>
    </source>
</evidence>
<feature type="compositionally biased region" description="Basic and acidic residues" evidence="2">
    <location>
        <begin position="30"/>
        <end position="42"/>
    </location>
</feature>
<gene>
    <name evidence="3" type="ORF">CRHIZ90672A_00005345</name>
</gene>
<evidence type="ECO:0000256" key="2">
    <source>
        <dbReference type="SAM" id="MobiDB-lite"/>
    </source>
</evidence>
<dbReference type="GO" id="GO:0000981">
    <property type="term" value="F:DNA-binding transcription factor activity, RNA polymerase II-specific"/>
    <property type="evidence" value="ECO:0007669"/>
    <property type="project" value="InterPro"/>
</dbReference>
<name>A0A9N9V6P9_9HYPO</name>
<dbReference type="InterPro" id="IPR001138">
    <property type="entry name" value="Zn2Cys6_DnaBD"/>
</dbReference>
<dbReference type="EMBL" id="CABFNQ020000544">
    <property type="protein sequence ID" value="CAH0018722.1"/>
    <property type="molecule type" value="Genomic_DNA"/>
</dbReference>